<name>A0A1X7VGU2_AMPQE</name>
<evidence type="ECO:0000256" key="1">
    <source>
        <dbReference type="SAM" id="Phobius"/>
    </source>
</evidence>
<keyword evidence="1" id="KW-0472">Membrane</keyword>
<dbReference type="EnsemblMetazoa" id="Aqu2.1.39525_001">
    <property type="protein sequence ID" value="Aqu2.1.39525_001"/>
    <property type="gene ID" value="Aqu2.1.39525"/>
</dbReference>
<sequence>MTSEGAVLGRPSLLGVAFWIIMAIAVNEQENPRENLIDEMEELVEEHFTNAPFNVKLVYFNNCKDVLSNFILLESNMVGTSHEEYGFICMISFYLIWQCSVRTVQRRLAEIRMSKWLQFKECNLIVVAESLKEYLVILAKLFKGEELEGHFTESIIWDHRED</sequence>
<proteinExistence type="predicted"/>
<evidence type="ECO:0000313" key="2">
    <source>
        <dbReference type="EnsemblMetazoa" id="Aqu2.1.39525_001"/>
    </source>
</evidence>
<keyword evidence="1" id="KW-1133">Transmembrane helix</keyword>
<reference evidence="2" key="1">
    <citation type="submission" date="2017-05" db="UniProtKB">
        <authorList>
            <consortium name="EnsemblMetazoa"/>
        </authorList>
    </citation>
    <scope>IDENTIFICATION</scope>
</reference>
<organism evidence="2">
    <name type="scientific">Amphimedon queenslandica</name>
    <name type="common">Sponge</name>
    <dbReference type="NCBI Taxonomy" id="400682"/>
    <lineage>
        <taxon>Eukaryota</taxon>
        <taxon>Metazoa</taxon>
        <taxon>Porifera</taxon>
        <taxon>Demospongiae</taxon>
        <taxon>Heteroscleromorpha</taxon>
        <taxon>Haplosclerida</taxon>
        <taxon>Niphatidae</taxon>
        <taxon>Amphimedon</taxon>
    </lineage>
</organism>
<protein>
    <submittedName>
        <fullName evidence="2">Uncharacterized protein</fullName>
    </submittedName>
</protein>
<feature type="transmembrane region" description="Helical" evidence="1">
    <location>
        <begin position="7"/>
        <end position="26"/>
    </location>
</feature>
<keyword evidence="1" id="KW-0812">Transmembrane</keyword>
<dbReference type="InParanoid" id="A0A1X7VGU2"/>
<dbReference type="AlphaFoldDB" id="A0A1X7VGU2"/>
<accession>A0A1X7VGU2</accession>